<dbReference type="EMBL" id="KZ824580">
    <property type="protein sequence ID" value="RAK84014.1"/>
    <property type="molecule type" value="Genomic_DNA"/>
</dbReference>
<evidence type="ECO:0000313" key="1">
    <source>
        <dbReference type="EMBL" id="RAK84014.1"/>
    </source>
</evidence>
<dbReference type="Proteomes" id="UP000249748">
    <property type="component" value="Unassembled WGS sequence"/>
</dbReference>
<evidence type="ECO:0000313" key="2">
    <source>
        <dbReference type="Proteomes" id="UP000249748"/>
    </source>
</evidence>
<reference evidence="1" key="1">
    <citation type="submission" date="2018-02" db="EMBL/GenBank/DDBJ databases">
        <title>The genomes of Aspergillus section Nigri reveals drivers in fungal speciation.</title>
        <authorList>
            <consortium name="DOE Joint Genome Institute"/>
            <person name="Vesth T.C."/>
            <person name="Nybo J."/>
            <person name="Theobald S."/>
            <person name="Brandl J."/>
            <person name="Frisvad J.C."/>
            <person name="Nielsen K.F."/>
            <person name="Lyhne E.K."/>
            <person name="Kogle M.E."/>
            <person name="Kuo A."/>
            <person name="Riley R."/>
            <person name="Clum A."/>
            <person name="Nolan M."/>
            <person name="Lipzen A."/>
            <person name="Salamov A."/>
            <person name="Henrissat B."/>
            <person name="Wiebenga A."/>
            <person name="De vries R.P."/>
            <person name="Grigoriev I.V."/>
            <person name="Mortensen U.H."/>
            <person name="Andersen M.R."/>
            <person name="Baker S.E."/>
        </authorList>
    </citation>
    <scope>NUCLEOTIDE SEQUENCE</scope>
    <source>
        <strain evidence="1">CBS 115574</strain>
    </source>
</reference>
<keyword evidence="2" id="KW-1185">Reference proteome</keyword>
<organism evidence="1 2">
    <name type="scientific">Aspergillus costaricaensis CBS 115574</name>
    <dbReference type="NCBI Taxonomy" id="1448317"/>
    <lineage>
        <taxon>Eukaryota</taxon>
        <taxon>Fungi</taxon>
        <taxon>Dikarya</taxon>
        <taxon>Ascomycota</taxon>
        <taxon>Pezizomycotina</taxon>
        <taxon>Eurotiomycetes</taxon>
        <taxon>Eurotiomycetidae</taxon>
        <taxon>Eurotiales</taxon>
        <taxon>Aspergillaceae</taxon>
        <taxon>Aspergillus</taxon>
        <taxon>Aspergillus subgen. Circumdati</taxon>
    </lineage>
</organism>
<sequence>METLSPTKASTIKYNLAAAYVQASGNILQNSAFSGSTLETLAESLVSRACSTSSSLDFQKILQKKRYQRDRGSIPP</sequence>
<gene>
    <name evidence="1" type="ORF">BO79DRAFT_259703</name>
</gene>
<accession>A0ACD1I0C9</accession>
<name>A0ACD1I0C9_9EURO</name>
<proteinExistence type="predicted"/>
<protein>
    <submittedName>
        <fullName evidence="1">Uncharacterized protein</fullName>
    </submittedName>
</protein>